<dbReference type="Gene3D" id="1.10.8.10">
    <property type="entry name" value="DNA helicase RuvA subunit, C-terminal domain"/>
    <property type="match status" value="1"/>
</dbReference>
<dbReference type="InterPro" id="IPR001816">
    <property type="entry name" value="Transl_elong_EFTs/EF1B"/>
</dbReference>
<dbReference type="SUPFAM" id="SSF46934">
    <property type="entry name" value="UBA-like"/>
    <property type="match status" value="1"/>
</dbReference>
<evidence type="ECO:0000256" key="1">
    <source>
        <dbReference type="ARBA" id="ARBA00005532"/>
    </source>
</evidence>
<dbReference type="CDD" id="cd14275">
    <property type="entry name" value="UBA_EF-Ts"/>
    <property type="match status" value="1"/>
</dbReference>
<reference evidence="9" key="1">
    <citation type="submission" date="2022-01" db="EMBL/GenBank/DDBJ databases">
        <authorList>
            <person name="King R."/>
        </authorList>
    </citation>
    <scope>NUCLEOTIDE SEQUENCE</scope>
</reference>
<evidence type="ECO:0000256" key="5">
    <source>
        <dbReference type="ARBA" id="ARBA00023128"/>
    </source>
</evidence>
<keyword evidence="7" id="KW-0472">Membrane</keyword>
<dbReference type="InterPro" id="IPR014039">
    <property type="entry name" value="Transl_elong_EFTs/EF1B_dimer"/>
</dbReference>
<evidence type="ECO:0000256" key="6">
    <source>
        <dbReference type="HAMAP-Rule" id="MF_03135"/>
    </source>
</evidence>
<evidence type="ECO:0000313" key="10">
    <source>
        <dbReference type="Proteomes" id="UP001153709"/>
    </source>
</evidence>
<keyword evidence="4" id="KW-0809">Transit peptide</keyword>
<dbReference type="GO" id="GO:0070125">
    <property type="term" value="P:mitochondrial translational elongation"/>
    <property type="evidence" value="ECO:0007669"/>
    <property type="project" value="TreeGrafter"/>
</dbReference>
<dbReference type="PROSITE" id="PS01127">
    <property type="entry name" value="EF_TS_2"/>
    <property type="match status" value="1"/>
</dbReference>
<dbReference type="PANTHER" id="PTHR11741:SF0">
    <property type="entry name" value="ELONGATION FACTOR TS, MITOCHONDRIAL"/>
    <property type="match status" value="1"/>
</dbReference>
<gene>
    <name evidence="9" type="ORF">DIABBA_LOCUS10110</name>
</gene>
<feature type="domain" description="Translation elongation factor EFTs/EF1B dimerisation" evidence="8">
    <location>
        <begin position="299"/>
        <end position="337"/>
    </location>
</feature>
<dbReference type="OrthoDB" id="277235at2759"/>
<dbReference type="GO" id="GO:0005739">
    <property type="term" value="C:mitochondrion"/>
    <property type="evidence" value="ECO:0007669"/>
    <property type="project" value="UniProtKB-SubCell"/>
</dbReference>
<keyword evidence="3 6" id="KW-0648">Protein biosynthesis</keyword>
<organism evidence="9 10">
    <name type="scientific">Diabrotica balteata</name>
    <name type="common">Banded cucumber beetle</name>
    <dbReference type="NCBI Taxonomy" id="107213"/>
    <lineage>
        <taxon>Eukaryota</taxon>
        <taxon>Metazoa</taxon>
        <taxon>Ecdysozoa</taxon>
        <taxon>Arthropoda</taxon>
        <taxon>Hexapoda</taxon>
        <taxon>Insecta</taxon>
        <taxon>Pterygota</taxon>
        <taxon>Neoptera</taxon>
        <taxon>Endopterygota</taxon>
        <taxon>Coleoptera</taxon>
        <taxon>Polyphaga</taxon>
        <taxon>Cucujiformia</taxon>
        <taxon>Chrysomeloidea</taxon>
        <taxon>Chrysomelidae</taxon>
        <taxon>Galerucinae</taxon>
        <taxon>Diabroticina</taxon>
        <taxon>Diabroticites</taxon>
        <taxon>Diabrotica</taxon>
    </lineage>
</organism>
<comment type="subcellular location">
    <subcellularLocation>
        <location evidence="6">Mitochondrion</location>
    </subcellularLocation>
</comment>
<dbReference type="SUPFAM" id="SSF54713">
    <property type="entry name" value="Elongation factor Ts (EF-Ts), dimerisation domain"/>
    <property type="match status" value="2"/>
</dbReference>
<proteinExistence type="inferred from homology"/>
<accession>A0A9N9XF29</accession>
<feature type="transmembrane region" description="Helical" evidence="7">
    <location>
        <begin position="32"/>
        <end position="51"/>
    </location>
</feature>
<dbReference type="Gene3D" id="3.30.479.20">
    <property type="entry name" value="Elongation factor Ts, dimerisation domain"/>
    <property type="match status" value="2"/>
</dbReference>
<dbReference type="InterPro" id="IPR018101">
    <property type="entry name" value="Transl_elong_Ts_CS"/>
</dbReference>
<dbReference type="Proteomes" id="UP001153709">
    <property type="component" value="Chromosome 7"/>
</dbReference>
<dbReference type="AlphaFoldDB" id="A0A9N9XF29"/>
<keyword evidence="7" id="KW-1133">Transmembrane helix</keyword>
<keyword evidence="7" id="KW-0812">Transmembrane</keyword>
<comment type="similarity">
    <text evidence="1 6">Belongs to the EF-Ts family.</text>
</comment>
<keyword evidence="5 6" id="KW-0496">Mitochondrion</keyword>
<evidence type="ECO:0000256" key="3">
    <source>
        <dbReference type="ARBA" id="ARBA00022917"/>
    </source>
</evidence>
<evidence type="ECO:0000256" key="7">
    <source>
        <dbReference type="SAM" id="Phobius"/>
    </source>
</evidence>
<keyword evidence="2 6" id="KW-0251">Elongation factor</keyword>
<protein>
    <recommendedName>
        <fullName evidence="6">Elongation factor Ts, mitochondrial</fullName>
        <shortName evidence="6">EF-Ts</shortName>
        <shortName evidence="6">EF-TsMt</shortName>
    </recommendedName>
</protein>
<dbReference type="PANTHER" id="PTHR11741">
    <property type="entry name" value="ELONGATION FACTOR TS"/>
    <property type="match status" value="1"/>
</dbReference>
<evidence type="ECO:0000256" key="4">
    <source>
        <dbReference type="ARBA" id="ARBA00022946"/>
    </source>
</evidence>
<name>A0A9N9XF29_DIABA</name>
<keyword evidence="10" id="KW-1185">Reference proteome</keyword>
<dbReference type="HAMAP" id="MF_00050">
    <property type="entry name" value="EF_Ts"/>
    <property type="match status" value="1"/>
</dbReference>
<dbReference type="InterPro" id="IPR009060">
    <property type="entry name" value="UBA-like_sf"/>
</dbReference>
<evidence type="ECO:0000259" key="8">
    <source>
        <dbReference type="Pfam" id="PF00889"/>
    </source>
</evidence>
<feature type="domain" description="Translation elongation factor EFTs/EF1B dimerisation" evidence="8">
    <location>
        <begin position="137"/>
        <end position="286"/>
    </location>
</feature>
<dbReference type="EMBL" id="OU898282">
    <property type="protein sequence ID" value="CAG9837089.1"/>
    <property type="molecule type" value="Genomic_DNA"/>
</dbReference>
<evidence type="ECO:0000256" key="2">
    <source>
        <dbReference type="ARBA" id="ARBA00022768"/>
    </source>
</evidence>
<dbReference type="GO" id="GO:0003746">
    <property type="term" value="F:translation elongation factor activity"/>
    <property type="evidence" value="ECO:0007669"/>
    <property type="project" value="UniProtKB-UniRule"/>
</dbReference>
<dbReference type="Pfam" id="PF25025">
    <property type="entry name" value="EF-Ts_N"/>
    <property type="match status" value="1"/>
</dbReference>
<sequence>MSSLKNFRILVRNNRLEIVNDNYQFSNKFSSYVQHGTTLILTFYLILQLFFRSVRHLYLTKRNFAAEKSLLATLRKKTGYTFANCKKALEMHNNNLVEAEQWLKQQAQALGWSKATKLEGRQTTQGLIGVAIENNAGVLVEVNCETDFVARNKEFHSMVEETARSCLQFAKNHEKSANQINTKICLDSEQLKNLKATDGKSLADRLALMIGTVGENASLKRALCIRAGDGIHLTGYAHPSGSISNNVQLGRLGGLVAYKALEHNETTSEISRGLCQHIVGMYPTKIGSPDDKPSTNKEEESCLIHQDYLLDDTLTVDEVLKEHNIEVVDFKRFECGETSKARGDQPLEYVETCQ</sequence>
<dbReference type="InterPro" id="IPR036402">
    <property type="entry name" value="EF-Ts_dimer_sf"/>
</dbReference>
<dbReference type="Pfam" id="PF00889">
    <property type="entry name" value="EF_TS"/>
    <property type="match status" value="2"/>
</dbReference>
<dbReference type="FunFam" id="1.10.8.10:FF:000031">
    <property type="entry name" value="Elongation factor Ts, mitochondrial"/>
    <property type="match status" value="1"/>
</dbReference>
<evidence type="ECO:0000313" key="9">
    <source>
        <dbReference type="EMBL" id="CAG9837089.1"/>
    </source>
</evidence>
<comment type="function">
    <text evidence="6">Associates with the EF-Tu.GDP complex and induces the exchange of GDP to GTP. It remains bound to the aminoacyl-tRNA.EF-Tu.GTP complex up to the GTP hydrolysis stage on the ribosome.</text>
</comment>